<feature type="compositionally biased region" description="Basic and acidic residues" evidence="6">
    <location>
        <begin position="142"/>
        <end position="162"/>
    </location>
</feature>
<organism evidence="8">
    <name type="scientific">Bradyrhizobium quebecense</name>
    <dbReference type="NCBI Taxonomy" id="2748629"/>
    <lineage>
        <taxon>Bacteria</taxon>
        <taxon>Pseudomonadati</taxon>
        <taxon>Pseudomonadota</taxon>
        <taxon>Alphaproteobacteria</taxon>
        <taxon>Hyphomicrobiales</taxon>
        <taxon>Nitrobacteraceae</taxon>
        <taxon>Bradyrhizobium</taxon>
    </lineage>
</organism>
<evidence type="ECO:0000256" key="7">
    <source>
        <dbReference type="SAM" id="SignalP"/>
    </source>
</evidence>
<feature type="signal peptide" evidence="7">
    <location>
        <begin position="1"/>
        <end position="20"/>
    </location>
</feature>
<feature type="chain" id="PRO_5037286831" evidence="7">
    <location>
        <begin position="21"/>
        <end position="397"/>
    </location>
</feature>
<protein>
    <submittedName>
        <fullName evidence="8">Conjugal transfer protein</fullName>
    </submittedName>
</protein>
<dbReference type="InterPro" id="IPR005498">
    <property type="entry name" value="T4SS_VirB10/TraB/TrbI"/>
</dbReference>
<proteinExistence type="inferred from homology"/>
<reference evidence="8" key="1">
    <citation type="submission" date="2020-06" db="EMBL/GenBank/DDBJ databases">
        <title>Whole Genome Sequence of Bradyrhizobium sp. Strain 66S1MB.</title>
        <authorList>
            <person name="Bromfield E."/>
            <person name="Cloutier S."/>
        </authorList>
    </citation>
    <scope>NUCLEOTIDE SEQUENCE</scope>
    <source>
        <strain evidence="8">66S1MB</strain>
    </source>
</reference>
<keyword evidence="4" id="KW-1133">Transmembrane helix</keyword>
<sequence length="397" mass="42193">MAVFATILLASAVPAFIAMSSTQVLKVIGLSGDDSQKASQVDLKVEDVPRTHQQLDFSVPKAPPVKQTAAESDSTMDKQVHDIKNEVGGNARLHDGSNVSLADVQKLLDGYNKELSLKLKEDRERAEAENARLRAAALGLEEERNSAQREAERRRELDEISAKQRQSNGIVVDESGPRDGSGSEVKTSVSRVLADPSHTIVQGTIISAVLETAIHSELPGNVRAQVLEPVFAVDGSRVLLPAGTSLIGTVGDKVQMEQRRVLIAWNRAITPDAKSIELGSAGADLLGRAGTEGNVDNRYGAKIGAGLLFGVVTAVSSTIPSLVGSNRSSNVNRSPYYSGGAWPDSSNATGQAVSDVAATIGGQARPIVNEYLSLPPLLRVPQGEEVRVFVNRDLVVR</sequence>
<evidence type="ECO:0000256" key="2">
    <source>
        <dbReference type="ARBA" id="ARBA00010265"/>
    </source>
</evidence>
<evidence type="ECO:0000256" key="1">
    <source>
        <dbReference type="ARBA" id="ARBA00004167"/>
    </source>
</evidence>
<dbReference type="Pfam" id="PF03743">
    <property type="entry name" value="TrbI"/>
    <property type="match status" value="1"/>
</dbReference>
<keyword evidence="3" id="KW-0812">Transmembrane</keyword>
<evidence type="ECO:0000256" key="6">
    <source>
        <dbReference type="SAM" id="MobiDB-lite"/>
    </source>
</evidence>
<evidence type="ECO:0000313" key="8">
    <source>
        <dbReference type="EMBL" id="NVL11984.1"/>
    </source>
</evidence>
<evidence type="ECO:0000256" key="4">
    <source>
        <dbReference type="ARBA" id="ARBA00022989"/>
    </source>
</evidence>
<dbReference type="EMBL" id="JABWSX010000002">
    <property type="protein sequence ID" value="NVL11984.1"/>
    <property type="molecule type" value="Genomic_DNA"/>
</dbReference>
<name>A0A974AGK7_9BRAD</name>
<dbReference type="GO" id="GO:0016020">
    <property type="term" value="C:membrane"/>
    <property type="evidence" value="ECO:0007669"/>
    <property type="project" value="UniProtKB-SubCell"/>
</dbReference>
<evidence type="ECO:0000256" key="3">
    <source>
        <dbReference type="ARBA" id="ARBA00022692"/>
    </source>
</evidence>
<comment type="similarity">
    <text evidence="2">Belongs to the TrbI/VirB10 family.</text>
</comment>
<evidence type="ECO:0000256" key="5">
    <source>
        <dbReference type="ARBA" id="ARBA00023136"/>
    </source>
</evidence>
<dbReference type="Gene3D" id="2.40.128.260">
    <property type="entry name" value="Type IV secretion system, VirB10/TraB/TrbI"/>
    <property type="match status" value="1"/>
</dbReference>
<dbReference type="CDD" id="cd16429">
    <property type="entry name" value="VirB10"/>
    <property type="match status" value="1"/>
</dbReference>
<keyword evidence="7" id="KW-0732">Signal</keyword>
<dbReference type="RefSeq" id="WP_176535375.1">
    <property type="nucleotide sequence ID" value="NZ_CP088024.1"/>
</dbReference>
<dbReference type="InterPro" id="IPR042217">
    <property type="entry name" value="T4SS_VirB10/TrbI"/>
</dbReference>
<feature type="region of interest" description="Disordered" evidence="6">
    <location>
        <begin position="142"/>
        <end position="185"/>
    </location>
</feature>
<dbReference type="AlphaFoldDB" id="A0A974AGK7"/>
<keyword evidence="5" id="KW-0472">Membrane</keyword>
<gene>
    <name evidence="8" type="ORF">HU230_41360</name>
</gene>
<comment type="caution">
    <text evidence="8">The sequence shown here is derived from an EMBL/GenBank/DDBJ whole genome shotgun (WGS) entry which is preliminary data.</text>
</comment>
<accession>A0A974AGK7</accession>
<comment type="subcellular location">
    <subcellularLocation>
        <location evidence="1">Membrane</location>
        <topology evidence="1">Single-pass membrane protein</topology>
    </subcellularLocation>
</comment>